<evidence type="ECO:0000313" key="2">
    <source>
        <dbReference type="Proteomes" id="UP000054565"/>
    </source>
</evidence>
<dbReference type="OrthoDB" id="5302289at2759"/>
<sequence length="118" mass="13577">MKAKSMSQIPLKVTMANSPNIPNREAVRRALESARNSEDGQIDPRVSAILETAIGELWRKLQSQPDTYILSRDEFALFNYFRDRFRDSPIAQRAVERFWNNFRGAPSDIDEFILCGGR</sequence>
<protein>
    <submittedName>
        <fullName evidence="1">Uncharacterized protein</fullName>
    </submittedName>
</protein>
<proteinExistence type="predicted"/>
<name>A0A0J7B3G3_COCIT</name>
<evidence type="ECO:0000313" key="1">
    <source>
        <dbReference type="EMBL" id="KMP04382.1"/>
    </source>
</evidence>
<organism evidence="1 2">
    <name type="scientific">Coccidioides immitis RMSCC 2394</name>
    <dbReference type="NCBI Taxonomy" id="404692"/>
    <lineage>
        <taxon>Eukaryota</taxon>
        <taxon>Fungi</taxon>
        <taxon>Dikarya</taxon>
        <taxon>Ascomycota</taxon>
        <taxon>Pezizomycotina</taxon>
        <taxon>Eurotiomycetes</taxon>
        <taxon>Eurotiomycetidae</taxon>
        <taxon>Onygenales</taxon>
        <taxon>Onygenaceae</taxon>
        <taxon>Coccidioides</taxon>
    </lineage>
</organism>
<dbReference type="AlphaFoldDB" id="A0A0J7B3G3"/>
<gene>
    <name evidence="1" type="ORF">CIRG_04073</name>
</gene>
<reference evidence="2" key="1">
    <citation type="journal article" date="2010" name="Genome Res.">
        <title>Population genomic sequencing of Coccidioides fungi reveals recent hybridization and transposon control.</title>
        <authorList>
            <person name="Neafsey D.E."/>
            <person name="Barker B.M."/>
            <person name="Sharpton T.J."/>
            <person name="Stajich J.E."/>
            <person name="Park D.J."/>
            <person name="Whiston E."/>
            <person name="Hung C.-Y."/>
            <person name="McMahan C."/>
            <person name="White J."/>
            <person name="Sykes S."/>
            <person name="Heiman D."/>
            <person name="Young S."/>
            <person name="Zeng Q."/>
            <person name="Abouelleil A."/>
            <person name="Aftuck L."/>
            <person name="Bessette D."/>
            <person name="Brown A."/>
            <person name="FitzGerald M."/>
            <person name="Lui A."/>
            <person name="Macdonald J.P."/>
            <person name="Priest M."/>
            <person name="Orbach M.J."/>
            <person name="Galgiani J.N."/>
            <person name="Kirkland T.N."/>
            <person name="Cole G.T."/>
            <person name="Birren B.W."/>
            <person name="Henn M.R."/>
            <person name="Taylor J.W."/>
            <person name="Rounsley S.D."/>
        </authorList>
    </citation>
    <scope>NUCLEOTIDE SEQUENCE [LARGE SCALE GENOMIC DNA]</scope>
    <source>
        <strain evidence="2">RMSCC 2394</strain>
    </source>
</reference>
<accession>A0A0J7B3G3</accession>
<dbReference type="EMBL" id="DS028094">
    <property type="protein sequence ID" value="KMP04382.1"/>
    <property type="molecule type" value="Genomic_DNA"/>
</dbReference>
<dbReference type="Proteomes" id="UP000054565">
    <property type="component" value="Unassembled WGS sequence"/>
</dbReference>